<feature type="repeat" description="PPR" evidence="2">
    <location>
        <begin position="446"/>
        <end position="480"/>
    </location>
</feature>
<dbReference type="FunFam" id="1.25.40.10:FF:000344">
    <property type="entry name" value="Pentatricopeptide repeat-containing protein"/>
    <property type="match status" value="1"/>
</dbReference>
<dbReference type="GO" id="GO:0003723">
    <property type="term" value="F:RNA binding"/>
    <property type="evidence" value="ECO:0007669"/>
    <property type="project" value="InterPro"/>
</dbReference>
<dbReference type="OrthoDB" id="749902at2759"/>
<dbReference type="Pfam" id="PF01535">
    <property type="entry name" value="PPR"/>
    <property type="match status" value="6"/>
</dbReference>
<sequence length="877" mass="96563">MSVIGITPSSNAQLLLSSSQNKALNSAACDSQSSASAWVEAVRSHARSNSFNSAISTYLAMTSAGVTPDHAVFPAVIKSAAGIQDLSIGRQIHAATVKSGQNSCPASVPNSLVSMYAKCGDFGSASKVFDRIPVPDQVSWNSIIAALCMFEEWELALDAFRIMQEERFEANSFALVSVALACSNLGRHDGARLGQQLHGHGLRIGLYTDGKTFTCNSLIALYAKLGMVTEAMLLFDRYNNRDIVTWNTMISSLVQNEWCLEALAVMHRMVLCGIKPDGVTLSSLLPACSLVDMLDFGKEIHAFSLRNEVLCENSFVASALVDMYCRFGEVEKARIVFGAVAEPKHGLWNAMISGYAKNAFEKEAVELFILMEEAAGLCPNATTLASVLPACVRSEAFGCKESIHGLIVKRGLGSNKYVQNALMDMYSRVGKIGFSWKIYSSMDTRDLVTWNTMISGCIVAGQFTEAFKLLSDMQKTKMTTRRCEEQEEENSMGKEFDHHRPNNITLITVLPACGSLTAMAKGKEIHGYAIRNGLDSDMLVGSALVDMYAKCGCLSFCRRAFERMPKHNVITWNVLIMAYGMNGCGDEALKLFHAMVSKGEVRPNEVTFIAVFAACSHSGLVNEGMELFYKMKDVYGVERSPDHYACVVDLLGRSGRLEEAYELIKTMEPGSRKAGVWSSLLGACCIHRDVKLGEIAASHLFELEPDEASHYVLLSNILAACGLWDKANDVRKRMKEIGVKKEPGYSWIEVGNEVHRFMVGDSWHPQSPKVHAHLDVLWEQMKEAGYVPDKSCVLHNVEEDAKEVLLCGHSEKLAIAFGLLNTPPGSTIRVAKNLRVCNDCHEAAKFISKFVGRDIILRDVRRFHHFKDGCCSCGDYW</sequence>
<dbReference type="Gene3D" id="1.25.40.10">
    <property type="entry name" value="Tetratricopeptide repeat domain"/>
    <property type="match status" value="6"/>
</dbReference>
<feature type="repeat" description="PPR" evidence="2">
    <location>
        <begin position="136"/>
        <end position="170"/>
    </location>
</feature>
<dbReference type="GO" id="GO:0008270">
    <property type="term" value="F:zinc ion binding"/>
    <property type="evidence" value="ECO:0007669"/>
    <property type="project" value="InterPro"/>
</dbReference>
<protein>
    <recommendedName>
        <fullName evidence="3">DYW domain-containing protein</fullName>
    </recommendedName>
</protein>
<dbReference type="Pfam" id="PF14432">
    <property type="entry name" value="DYW_deaminase"/>
    <property type="match status" value="1"/>
</dbReference>
<proteinExistence type="predicted"/>
<evidence type="ECO:0000256" key="1">
    <source>
        <dbReference type="ARBA" id="ARBA00022737"/>
    </source>
</evidence>
<evidence type="ECO:0000313" key="4">
    <source>
        <dbReference type="EMBL" id="KAG0500641.1"/>
    </source>
</evidence>
<accession>A0A835S6A4</accession>
<organism evidence="4 5">
    <name type="scientific">Vanilla planifolia</name>
    <name type="common">Vanilla</name>
    <dbReference type="NCBI Taxonomy" id="51239"/>
    <lineage>
        <taxon>Eukaryota</taxon>
        <taxon>Viridiplantae</taxon>
        <taxon>Streptophyta</taxon>
        <taxon>Embryophyta</taxon>
        <taxon>Tracheophyta</taxon>
        <taxon>Spermatophyta</taxon>
        <taxon>Magnoliopsida</taxon>
        <taxon>Liliopsida</taxon>
        <taxon>Asparagales</taxon>
        <taxon>Orchidaceae</taxon>
        <taxon>Vanilloideae</taxon>
        <taxon>Vanilleae</taxon>
        <taxon>Vanilla</taxon>
    </lineage>
</organism>
<dbReference type="PROSITE" id="PS51375">
    <property type="entry name" value="PPR"/>
    <property type="match status" value="4"/>
</dbReference>
<reference evidence="4 5" key="1">
    <citation type="journal article" date="2020" name="Nat. Food">
        <title>A phased Vanilla planifolia genome enables genetic improvement of flavour and production.</title>
        <authorList>
            <person name="Hasing T."/>
            <person name="Tang H."/>
            <person name="Brym M."/>
            <person name="Khazi F."/>
            <person name="Huang T."/>
            <person name="Chambers A.H."/>
        </authorList>
    </citation>
    <scope>NUCLEOTIDE SEQUENCE [LARGE SCALE GENOMIC DNA]</scope>
    <source>
        <tissue evidence="4">Leaf</tissue>
    </source>
</reference>
<evidence type="ECO:0000313" key="5">
    <source>
        <dbReference type="Proteomes" id="UP000639772"/>
    </source>
</evidence>
<dbReference type="GO" id="GO:0009451">
    <property type="term" value="P:RNA modification"/>
    <property type="evidence" value="ECO:0007669"/>
    <property type="project" value="InterPro"/>
</dbReference>
<dbReference type="PANTHER" id="PTHR47926:SF514">
    <property type="entry name" value="TETRATRICOPEPTIDE-LIKE HELICAL DOMAIN SUPERFAMILY, DYW DOMAIN-CONTAINING PROTEIN"/>
    <property type="match status" value="1"/>
</dbReference>
<gene>
    <name evidence="4" type="ORF">HPP92_000713</name>
</gene>
<dbReference type="PANTHER" id="PTHR47926">
    <property type="entry name" value="PENTATRICOPEPTIDE REPEAT-CONTAINING PROTEIN"/>
    <property type="match status" value="1"/>
</dbReference>
<comment type="caution">
    <text evidence="4">The sequence shown here is derived from an EMBL/GenBank/DDBJ whole genome shotgun (WGS) entry which is preliminary data.</text>
</comment>
<dbReference type="Pfam" id="PF13041">
    <property type="entry name" value="PPR_2"/>
    <property type="match status" value="3"/>
</dbReference>
<feature type="domain" description="DYW" evidence="3">
    <location>
        <begin position="785"/>
        <end position="877"/>
    </location>
</feature>
<dbReference type="Proteomes" id="UP000639772">
    <property type="component" value="Chromosome 1"/>
</dbReference>
<dbReference type="AlphaFoldDB" id="A0A835S6A4"/>
<name>A0A835S6A4_VANPL</name>
<feature type="repeat" description="PPR" evidence="2">
    <location>
        <begin position="242"/>
        <end position="276"/>
    </location>
</feature>
<dbReference type="FunFam" id="1.25.40.10:FF:000361">
    <property type="entry name" value="Pentatricopeptide repeat-containing protein chloroplastic"/>
    <property type="match status" value="1"/>
</dbReference>
<keyword evidence="1" id="KW-0677">Repeat</keyword>
<dbReference type="FunFam" id="1.25.40.10:FF:002471">
    <property type="entry name" value="Pentatricopeptide repeat-containing protein chloroplastic"/>
    <property type="match status" value="1"/>
</dbReference>
<dbReference type="InterPro" id="IPR046848">
    <property type="entry name" value="E_motif"/>
</dbReference>
<dbReference type="InterPro" id="IPR032867">
    <property type="entry name" value="DYW_dom"/>
</dbReference>
<evidence type="ECO:0000256" key="2">
    <source>
        <dbReference type="PROSITE-ProRule" id="PRU00708"/>
    </source>
</evidence>
<dbReference type="Pfam" id="PF20431">
    <property type="entry name" value="E_motif"/>
    <property type="match status" value="1"/>
</dbReference>
<dbReference type="InterPro" id="IPR002885">
    <property type="entry name" value="PPR_rpt"/>
</dbReference>
<dbReference type="InterPro" id="IPR046960">
    <property type="entry name" value="PPR_At4g14850-like_plant"/>
</dbReference>
<evidence type="ECO:0000259" key="3">
    <source>
        <dbReference type="Pfam" id="PF14432"/>
    </source>
</evidence>
<dbReference type="InterPro" id="IPR011990">
    <property type="entry name" value="TPR-like_helical_dom_sf"/>
</dbReference>
<dbReference type="EMBL" id="JADCNM010000001">
    <property type="protein sequence ID" value="KAG0500641.1"/>
    <property type="molecule type" value="Genomic_DNA"/>
</dbReference>
<dbReference type="NCBIfam" id="TIGR00756">
    <property type="entry name" value="PPR"/>
    <property type="match status" value="6"/>
</dbReference>
<feature type="repeat" description="PPR" evidence="2">
    <location>
        <begin position="568"/>
        <end position="602"/>
    </location>
</feature>